<dbReference type="HOGENOM" id="CLU_3335018_0_0_6"/>
<reference evidence="1" key="1">
    <citation type="submission" date="2013-07" db="EMBL/GenBank/DDBJ databases">
        <title>Sub-species coevolution in mutualistic symbiosis.</title>
        <authorList>
            <person name="Murfin K."/>
            <person name="Klassen J."/>
            <person name="Lee M."/>
            <person name="Forst S."/>
            <person name="Stock P."/>
            <person name="Goodrich-Blair H."/>
        </authorList>
    </citation>
    <scope>NUCLEOTIDE SEQUENCE [LARGE SCALE GENOMIC DNA]</scope>
    <source>
        <strain evidence="1">Kraussei Becker Underwood</strain>
    </source>
</reference>
<comment type="caution">
    <text evidence="1">The sequence shown here is derived from an EMBL/GenBank/DDBJ whole genome shotgun (WGS) entry which is preliminary data.</text>
</comment>
<protein>
    <submittedName>
        <fullName evidence="1">Uncharacterized protein</fullName>
    </submittedName>
</protein>
<organism evidence="1 2">
    <name type="scientific">Xenorhabdus bovienii str. kraussei Becker Underwood</name>
    <dbReference type="NCBI Taxonomy" id="1398204"/>
    <lineage>
        <taxon>Bacteria</taxon>
        <taxon>Pseudomonadati</taxon>
        <taxon>Pseudomonadota</taxon>
        <taxon>Gammaproteobacteria</taxon>
        <taxon>Enterobacterales</taxon>
        <taxon>Morganellaceae</taxon>
        <taxon>Xenorhabdus</taxon>
    </lineage>
</organism>
<dbReference type="EMBL" id="CBSZ010000099">
    <property type="protein sequence ID" value="CDH23581.1"/>
    <property type="molecule type" value="Genomic_DNA"/>
</dbReference>
<sequence>MKYRLLFKNASSDPKSKVFGQNEGYFLLKTLHKSEFYI</sequence>
<dbReference type="AlphaFoldDB" id="A0A077PS70"/>
<evidence type="ECO:0000313" key="1">
    <source>
        <dbReference type="EMBL" id="CDH23581.1"/>
    </source>
</evidence>
<proteinExistence type="predicted"/>
<evidence type="ECO:0000313" key="2">
    <source>
        <dbReference type="Proteomes" id="UP000028493"/>
    </source>
</evidence>
<accession>A0A077PS70</accession>
<gene>
    <name evidence="1" type="ORF">XBKB1_1880007</name>
</gene>
<dbReference type="Proteomes" id="UP000028493">
    <property type="component" value="Unassembled WGS sequence"/>
</dbReference>
<name>A0A077PS70_XENBV</name>